<proteinExistence type="predicted"/>
<gene>
    <name evidence="1" type="ORF">JOC54_003026</name>
</gene>
<organism evidence="1 2">
    <name type="scientific">Shouchella xiaoxiensis</name>
    <dbReference type="NCBI Taxonomy" id="766895"/>
    <lineage>
        <taxon>Bacteria</taxon>
        <taxon>Bacillati</taxon>
        <taxon>Bacillota</taxon>
        <taxon>Bacilli</taxon>
        <taxon>Bacillales</taxon>
        <taxon>Bacillaceae</taxon>
        <taxon>Shouchella</taxon>
    </lineage>
</organism>
<keyword evidence="2" id="KW-1185">Reference proteome</keyword>
<evidence type="ECO:0000313" key="2">
    <source>
        <dbReference type="Proteomes" id="UP001179280"/>
    </source>
</evidence>
<dbReference type="Proteomes" id="UP001179280">
    <property type="component" value="Unassembled WGS sequence"/>
</dbReference>
<sequence length="48" mass="5760">MNSSERMLFERDLAFLKAMRKKRANDESELAQFVDREIEELEQILLSK</sequence>
<dbReference type="RefSeq" id="WP_204466927.1">
    <property type="nucleotide sequence ID" value="NZ_JAFBCV010000010.1"/>
</dbReference>
<dbReference type="EMBL" id="JAFBCV010000010">
    <property type="protein sequence ID" value="MBM7839746.1"/>
    <property type="molecule type" value="Genomic_DNA"/>
</dbReference>
<reference evidence="1" key="1">
    <citation type="submission" date="2021-01" db="EMBL/GenBank/DDBJ databases">
        <title>Genomic Encyclopedia of Type Strains, Phase IV (KMG-IV): sequencing the most valuable type-strain genomes for metagenomic binning, comparative biology and taxonomic classification.</title>
        <authorList>
            <person name="Goeker M."/>
        </authorList>
    </citation>
    <scope>NUCLEOTIDE SEQUENCE</scope>
    <source>
        <strain evidence="1">DSM 21943</strain>
    </source>
</reference>
<name>A0ABS2SX29_9BACI</name>
<accession>A0ABS2SX29</accession>
<protein>
    <submittedName>
        <fullName evidence="1">Transcriptional regulator</fullName>
    </submittedName>
</protein>
<comment type="caution">
    <text evidence="1">The sequence shown here is derived from an EMBL/GenBank/DDBJ whole genome shotgun (WGS) entry which is preliminary data.</text>
</comment>
<evidence type="ECO:0000313" key="1">
    <source>
        <dbReference type="EMBL" id="MBM7839746.1"/>
    </source>
</evidence>